<protein>
    <submittedName>
        <fullName evidence="2">Uncharacterized protein</fullName>
    </submittedName>
</protein>
<organism evidence="2 3">
    <name type="scientific">Caballeronia temeraria</name>
    <dbReference type="NCBI Taxonomy" id="1777137"/>
    <lineage>
        <taxon>Bacteria</taxon>
        <taxon>Pseudomonadati</taxon>
        <taxon>Pseudomonadota</taxon>
        <taxon>Betaproteobacteria</taxon>
        <taxon>Burkholderiales</taxon>
        <taxon>Burkholderiaceae</taxon>
        <taxon>Caballeronia</taxon>
    </lineage>
</organism>
<evidence type="ECO:0000256" key="1">
    <source>
        <dbReference type="SAM" id="Phobius"/>
    </source>
</evidence>
<dbReference type="RefSeq" id="WP_244173351.1">
    <property type="nucleotide sequence ID" value="NZ_FCOI02000008.1"/>
</dbReference>
<reference evidence="3" key="1">
    <citation type="submission" date="2016-01" db="EMBL/GenBank/DDBJ databases">
        <authorList>
            <person name="Peeters Charlotte."/>
        </authorList>
    </citation>
    <scope>NUCLEOTIDE SEQUENCE [LARGE SCALE GENOMIC DNA]</scope>
</reference>
<feature type="transmembrane region" description="Helical" evidence="1">
    <location>
        <begin position="193"/>
        <end position="217"/>
    </location>
</feature>
<name>A0A158AS64_9BURK</name>
<proteinExistence type="predicted"/>
<feature type="transmembrane region" description="Helical" evidence="1">
    <location>
        <begin position="95"/>
        <end position="112"/>
    </location>
</feature>
<dbReference type="Proteomes" id="UP000054624">
    <property type="component" value="Unassembled WGS sequence"/>
</dbReference>
<dbReference type="AlphaFoldDB" id="A0A158AS64"/>
<dbReference type="STRING" id="1777137.AWB76_02932"/>
<gene>
    <name evidence="2" type="ORF">AWB76_02932</name>
</gene>
<evidence type="ECO:0000313" key="2">
    <source>
        <dbReference type="EMBL" id="SAK60595.1"/>
    </source>
</evidence>
<keyword evidence="1" id="KW-0812">Transmembrane</keyword>
<keyword evidence="1" id="KW-0472">Membrane</keyword>
<feature type="transmembrane region" description="Helical" evidence="1">
    <location>
        <begin position="58"/>
        <end position="75"/>
    </location>
</feature>
<sequence>MNRYMGLGPQRTDHTIPTAEDILRDTQNFSLVLGGPLFQLLRRTHMADDALELVRQRVLVISLVAWLPLLVLSALDGHLLGRSVAVPFLLDLEVHIRFLVAVPLLILAELVVHRRLRPIARAFLDRKIIPEASVTHFDEVVRSAFRLRNSIAAELLMIALVYGVGILVVWRQYTALQTTTSWYAVPGSGGLSLSLAGFWYGYVSVPIFQFLLIRWYFRLFIWTRFLWQVSRIELSLVPTHPDRVGGLGFLANTVYAFTTLLVAHGAMLAAQFANRIFFAGAALTEFKVETGAMVLFLLCLVFAPLLVFAPQLAQAKRTGLSEYGTLAERYVREFDAKWLRGGSPAGEAFVGSADIQSLADLANSFDVVRTMRIAPITKDAIVRLAAAVLVPIVPLALTMMSLEDLLKRLFGLLF</sequence>
<accession>A0A158AS64</accession>
<feature type="transmembrane region" description="Helical" evidence="1">
    <location>
        <begin position="249"/>
        <end position="270"/>
    </location>
</feature>
<feature type="transmembrane region" description="Helical" evidence="1">
    <location>
        <begin position="290"/>
        <end position="309"/>
    </location>
</feature>
<feature type="transmembrane region" description="Helical" evidence="1">
    <location>
        <begin position="380"/>
        <end position="402"/>
    </location>
</feature>
<keyword evidence="3" id="KW-1185">Reference proteome</keyword>
<keyword evidence="1" id="KW-1133">Transmembrane helix</keyword>
<evidence type="ECO:0000313" key="3">
    <source>
        <dbReference type="Proteomes" id="UP000054624"/>
    </source>
</evidence>
<feature type="transmembrane region" description="Helical" evidence="1">
    <location>
        <begin position="151"/>
        <end position="173"/>
    </location>
</feature>
<dbReference type="EMBL" id="FCOI02000008">
    <property type="protein sequence ID" value="SAK60595.1"/>
    <property type="molecule type" value="Genomic_DNA"/>
</dbReference>